<comment type="caution">
    <text evidence="10">The sequence shown here is derived from an EMBL/GenBank/DDBJ whole genome shotgun (WGS) entry which is preliminary data.</text>
</comment>
<dbReference type="InterPro" id="IPR000873">
    <property type="entry name" value="AMP-dep_synth/lig_dom"/>
</dbReference>
<evidence type="ECO:0000256" key="5">
    <source>
        <dbReference type="ARBA" id="ARBA00022990"/>
    </source>
</evidence>
<keyword evidence="4 6" id="KW-0067">ATP-binding</keyword>
<keyword evidence="2 6" id="KW-0436">Ligase</keyword>
<protein>
    <recommendedName>
        <fullName evidence="6">Acetyl-coenzyme A synthetase</fullName>
        <shortName evidence="6">AcCoA synthetase</shortName>
        <shortName evidence="6">Acs</shortName>
        <ecNumber evidence="6">6.2.1.1</ecNumber>
    </recommendedName>
    <alternativeName>
        <fullName evidence="6">Acetate--CoA ligase</fullName>
    </alternativeName>
    <alternativeName>
        <fullName evidence="6">Acyl-activating enzyme</fullName>
    </alternativeName>
</protein>
<name>A0ABX0G924_9RHOB</name>
<dbReference type="GO" id="GO:0003987">
    <property type="term" value="F:acetate-CoA ligase activity"/>
    <property type="evidence" value="ECO:0007669"/>
    <property type="project" value="UniProtKB-EC"/>
</dbReference>
<evidence type="ECO:0000256" key="6">
    <source>
        <dbReference type="HAMAP-Rule" id="MF_01123"/>
    </source>
</evidence>
<dbReference type="InterPro" id="IPR045851">
    <property type="entry name" value="AMP-bd_C_sf"/>
</dbReference>
<feature type="binding site" evidence="6">
    <location>
        <position position="526"/>
    </location>
    <ligand>
        <name>CoA</name>
        <dbReference type="ChEBI" id="CHEBI:57287"/>
    </ligand>
</feature>
<keyword evidence="11" id="KW-1185">Reference proteome</keyword>
<organism evidence="10 11">
    <name type="scientific">Rhodobacter calidifons</name>
    <dbReference type="NCBI Taxonomy" id="2715277"/>
    <lineage>
        <taxon>Bacteria</taxon>
        <taxon>Pseudomonadati</taxon>
        <taxon>Pseudomonadota</taxon>
        <taxon>Alphaproteobacteria</taxon>
        <taxon>Rhodobacterales</taxon>
        <taxon>Rhodobacter group</taxon>
        <taxon>Rhodobacter</taxon>
    </lineage>
</organism>
<dbReference type="NCBIfam" id="NF001208">
    <property type="entry name" value="PRK00174.1"/>
    <property type="match status" value="1"/>
</dbReference>
<comment type="function">
    <text evidence="6">Catalyzes the conversion of acetate into acetyl-CoA (AcCoA), an essential intermediate at the junction of anabolic and catabolic pathways. AcsA undergoes a two-step reaction. In the first half reaction, AcsA combines acetate with ATP to form acetyl-adenylate (AcAMP) intermediate. In the second half reaction, it can then transfer the acetyl group from AcAMP to the sulfhydryl group of CoA, forming the product AcCoA.</text>
</comment>
<dbReference type="Pfam" id="PF13193">
    <property type="entry name" value="AMP-binding_C"/>
    <property type="match status" value="1"/>
</dbReference>
<keyword evidence="5 6" id="KW-0007">Acetylation</keyword>
<dbReference type="InterPro" id="IPR011904">
    <property type="entry name" value="Ac_CoA_lig"/>
</dbReference>
<feature type="domain" description="AMP-dependent synthetase/ligase" evidence="7">
    <location>
        <begin position="90"/>
        <end position="472"/>
    </location>
</feature>
<dbReference type="NCBIfam" id="TIGR02188">
    <property type="entry name" value="Ac_CoA_lig_AcsA"/>
    <property type="match status" value="1"/>
</dbReference>
<evidence type="ECO:0000259" key="9">
    <source>
        <dbReference type="Pfam" id="PF16177"/>
    </source>
</evidence>
<reference evidence="10 11" key="1">
    <citation type="journal article" date="2022" name="Microorganisms">
        <title>Genome Sequence and Characterization of a Xanthorhodopsin-Containing, Aerobic Anoxygenic Phototrophic Rhodobacter Species, Isolated from Mesophilic Conditions at Yellowstone National Park.</title>
        <authorList>
            <person name="Kyndt J.A."/>
            <person name="Robertson S."/>
            <person name="Shoffstall I.B."/>
            <person name="Ramaley R.F."/>
            <person name="Meyer T.E."/>
        </authorList>
    </citation>
    <scope>NUCLEOTIDE SEQUENCE [LARGE SCALE GENOMIC DNA]</scope>
    <source>
        <strain evidence="10 11">M37P</strain>
    </source>
</reference>
<feature type="binding site" evidence="6">
    <location>
        <position position="542"/>
    </location>
    <ligand>
        <name>Mg(2+)</name>
        <dbReference type="ChEBI" id="CHEBI:18420"/>
    </ligand>
</feature>
<evidence type="ECO:0000259" key="8">
    <source>
        <dbReference type="Pfam" id="PF13193"/>
    </source>
</evidence>
<feature type="binding site" evidence="6">
    <location>
        <position position="587"/>
    </location>
    <ligand>
        <name>CoA</name>
        <dbReference type="ChEBI" id="CHEBI:57287"/>
    </ligand>
</feature>
<dbReference type="Gene3D" id="3.30.300.30">
    <property type="match status" value="1"/>
</dbReference>
<dbReference type="HAMAP" id="MF_01123">
    <property type="entry name" value="Ac_CoA_synth"/>
    <property type="match status" value="1"/>
</dbReference>
<dbReference type="EC" id="6.2.1.1" evidence="6"/>
<evidence type="ECO:0000256" key="1">
    <source>
        <dbReference type="ARBA" id="ARBA00006432"/>
    </source>
</evidence>
<evidence type="ECO:0000313" key="10">
    <source>
        <dbReference type="EMBL" id="NHB77795.1"/>
    </source>
</evidence>
<dbReference type="CDD" id="cd05966">
    <property type="entry name" value="ACS"/>
    <property type="match status" value="1"/>
</dbReference>
<dbReference type="Proteomes" id="UP001515660">
    <property type="component" value="Unassembled WGS sequence"/>
</dbReference>
<evidence type="ECO:0000256" key="2">
    <source>
        <dbReference type="ARBA" id="ARBA00022598"/>
    </source>
</evidence>
<evidence type="ECO:0000313" key="11">
    <source>
        <dbReference type="Proteomes" id="UP001515660"/>
    </source>
</evidence>
<feature type="domain" description="Acetyl-coenzyme A synthetase N-terminal" evidence="9">
    <location>
        <begin position="26"/>
        <end position="83"/>
    </location>
</feature>
<dbReference type="InterPro" id="IPR032387">
    <property type="entry name" value="ACAS_N"/>
</dbReference>
<keyword evidence="6" id="KW-0479">Metal-binding</keyword>
<feature type="binding site" evidence="6">
    <location>
        <position position="540"/>
    </location>
    <ligand>
        <name>Mg(2+)</name>
        <dbReference type="ChEBI" id="CHEBI:18420"/>
    </ligand>
</feature>
<comment type="cofactor">
    <cofactor evidence="6">
        <name>Mg(2+)</name>
        <dbReference type="ChEBI" id="CHEBI:18420"/>
    </cofactor>
</comment>
<proteinExistence type="inferred from homology"/>
<dbReference type="EMBL" id="JAANHS010000011">
    <property type="protein sequence ID" value="NHB77795.1"/>
    <property type="molecule type" value="Genomic_DNA"/>
</dbReference>
<comment type="similarity">
    <text evidence="1 6">Belongs to the ATP-dependent AMP-binding enzyme family.</text>
</comment>
<feature type="domain" description="AMP-binding enzyme C-terminal" evidence="8">
    <location>
        <begin position="534"/>
        <end position="612"/>
    </location>
</feature>
<feature type="binding site" evidence="6">
    <location>
        <position position="529"/>
    </location>
    <ligand>
        <name>ATP</name>
        <dbReference type="ChEBI" id="CHEBI:30616"/>
    </ligand>
</feature>
<feature type="binding site" evidence="6">
    <location>
        <position position="518"/>
    </location>
    <ligand>
        <name>ATP</name>
        <dbReference type="ChEBI" id="CHEBI:30616"/>
    </ligand>
</feature>
<comment type="caution">
    <text evidence="6">Lacks conserved residue(s) required for the propagation of feature annotation.</text>
</comment>
<feature type="binding site" evidence="6">
    <location>
        <position position="503"/>
    </location>
    <ligand>
        <name>ATP</name>
        <dbReference type="ChEBI" id="CHEBI:30616"/>
    </ligand>
</feature>
<dbReference type="InterPro" id="IPR020845">
    <property type="entry name" value="AMP-binding_CS"/>
</dbReference>
<gene>
    <name evidence="10" type="primary">acs</name>
    <name evidence="6" type="synonym">acsA</name>
    <name evidence="10" type="ORF">G8O29_13815</name>
</gene>
<dbReference type="Pfam" id="PF00501">
    <property type="entry name" value="AMP-binding"/>
    <property type="match status" value="1"/>
</dbReference>
<feature type="binding site" evidence="6">
    <location>
        <begin position="194"/>
        <end position="197"/>
    </location>
    <ligand>
        <name>CoA</name>
        <dbReference type="ChEBI" id="CHEBI:57287"/>
    </ligand>
</feature>
<evidence type="ECO:0000259" key="7">
    <source>
        <dbReference type="Pfam" id="PF00501"/>
    </source>
</evidence>
<dbReference type="Gene3D" id="3.40.50.12780">
    <property type="entry name" value="N-terminal domain of ligase-like"/>
    <property type="match status" value="1"/>
</dbReference>
<feature type="binding site" evidence="6">
    <location>
        <begin position="412"/>
        <end position="417"/>
    </location>
    <ligand>
        <name>ATP</name>
        <dbReference type="ChEBI" id="CHEBI:30616"/>
    </ligand>
</feature>
<comment type="PTM">
    <text evidence="6">Acetylated. Deacetylation by the SIR2-homolog deacetylase activates the enzyme.</text>
</comment>
<dbReference type="Pfam" id="PF16177">
    <property type="entry name" value="ACAS_N"/>
    <property type="match status" value="1"/>
</dbReference>
<dbReference type="PROSITE" id="PS00455">
    <property type="entry name" value="AMP_BINDING"/>
    <property type="match status" value="1"/>
</dbReference>
<keyword evidence="6" id="KW-0460">Magnesium</keyword>
<dbReference type="RefSeq" id="WP_166403815.1">
    <property type="nucleotide sequence ID" value="NZ_JAANHS010000011.1"/>
</dbReference>
<dbReference type="PANTHER" id="PTHR24095">
    <property type="entry name" value="ACETYL-COENZYME A SYNTHETASE"/>
    <property type="match status" value="1"/>
</dbReference>
<feature type="modified residue" description="N6-acetyllysine" evidence="6">
    <location>
        <position position="612"/>
    </location>
</feature>
<accession>A0ABX0G924</accession>
<dbReference type="PANTHER" id="PTHR24095:SF14">
    <property type="entry name" value="ACETYL-COENZYME A SYNTHETASE 1"/>
    <property type="match status" value="1"/>
</dbReference>
<comment type="catalytic activity">
    <reaction evidence="6">
        <text>acetate + ATP + CoA = acetyl-CoA + AMP + diphosphate</text>
        <dbReference type="Rhea" id="RHEA:23176"/>
        <dbReference type="ChEBI" id="CHEBI:30089"/>
        <dbReference type="ChEBI" id="CHEBI:30616"/>
        <dbReference type="ChEBI" id="CHEBI:33019"/>
        <dbReference type="ChEBI" id="CHEBI:57287"/>
        <dbReference type="ChEBI" id="CHEBI:57288"/>
        <dbReference type="ChEBI" id="CHEBI:456215"/>
        <dbReference type="EC" id="6.2.1.1"/>
    </reaction>
</comment>
<sequence length="652" mass="71964">MSEAAKSVYPPSADFVARAHVDAEGYARRYAASIADPEAFWGAEGQRIDWIRPYTRVKNTSFQPGNVSIRWFEDGTLNVSANCIDRHMLTRAEQTAIIWEPDDPKTPARHITYRELLEQTCRLANVLKAHGVQKGDRVVLYMPMIPEAAYAMLACTRIGAIHSVVFGGFSPDALANRINDCDAKLVITADWAPRGGRKTGLKDNTDKALLHCSDHVKVLVVKRTGDQTSWVEGRDFDLTAEMAAAKPYCPYVEVGAEDPMFILYTSGSTGKPKGVVHTTGGYLVYASMTQQLTFDYHDGDVFWCTADVGWVTGHSYIVYGPLANGATTLMFEGVPTYPDAGRFWEVCAKHKVNQFYTAPTAIRSLMGLGTEWVEKHDLSSLKVLGSVGEPINPEAWAWYNTHVGKGKLPIVDTFWQTETGGHMLTPLPGAIPTKPGSATKPFFGVKPVVLDAASGKVQEEVETEGVLCFADSWPGQMRTLWGDHQRFEEAYFSQYKGYYFTGDGCRRDADGYYWITGRVDDVINVSGHRMGTAEVESALVAHEAVAEAAVVGYPHDIKGQGIYAYVTLMKGVEPSEELRKELEAWVRQEIGPIAKPDLIQWAPGLPKTRSGKIMRRILRKIAENDFGSLGDTSTLADPSVVDDLIANRMNRG</sequence>
<feature type="binding site" evidence="6">
    <location>
        <position position="312"/>
    </location>
    <ligand>
        <name>CoA</name>
        <dbReference type="ChEBI" id="CHEBI:57287"/>
    </ligand>
</feature>
<feature type="binding site" evidence="6">
    <location>
        <position position="545"/>
    </location>
    <ligand>
        <name>Mg(2+)</name>
        <dbReference type="ChEBI" id="CHEBI:18420"/>
    </ligand>
</feature>
<evidence type="ECO:0000256" key="3">
    <source>
        <dbReference type="ARBA" id="ARBA00022741"/>
    </source>
</evidence>
<dbReference type="InterPro" id="IPR025110">
    <property type="entry name" value="AMP-bd_C"/>
</dbReference>
<dbReference type="SUPFAM" id="SSF56801">
    <property type="entry name" value="Acetyl-CoA synthetase-like"/>
    <property type="match status" value="1"/>
</dbReference>
<evidence type="ECO:0000256" key="4">
    <source>
        <dbReference type="ARBA" id="ARBA00022840"/>
    </source>
</evidence>
<dbReference type="InterPro" id="IPR042099">
    <property type="entry name" value="ANL_N_sf"/>
</dbReference>
<keyword evidence="3 6" id="KW-0547">Nucleotide-binding</keyword>
<feature type="binding site" evidence="6">
    <location>
        <begin position="388"/>
        <end position="390"/>
    </location>
    <ligand>
        <name>ATP</name>
        <dbReference type="ChEBI" id="CHEBI:30616"/>
    </ligand>
</feature>